<organism evidence="9 10">
    <name type="scientific">Allacma fusca</name>
    <dbReference type="NCBI Taxonomy" id="39272"/>
    <lineage>
        <taxon>Eukaryota</taxon>
        <taxon>Metazoa</taxon>
        <taxon>Ecdysozoa</taxon>
        <taxon>Arthropoda</taxon>
        <taxon>Hexapoda</taxon>
        <taxon>Collembola</taxon>
        <taxon>Symphypleona</taxon>
        <taxon>Sminthuridae</taxon>
        <taxon>Allacma</taxon>
    </lineage>
</organism>
<dbReference type="GO" id="GO:0006882">
    <property type="term" value="P:intracellular zinc ion homeostasis"/>
    <property type="evidence" value="ECO:0007669"/>
    <property type="project" value="TreeGrafter"/>
</dbReference>
<feature type="transmembrane region" description="Helical" evidence="8">
    <location>
        <begin position="452"/>
        <end position="473"/>
    </location>
</feature>
<name>A0A8J2MCW2_9HEXA</name>
<gene>
    <name evidence="9" type="ORF">AFUS01_LOCUS46349</name>
</gene>
<feature type="compositionally biased region" description="Basic and acidic residues" evidence="7">
    <location>
        <begin position="248"/>
        <end position="259"/>
    </location>
</feature>
<reference evidence="9" key="1">
    <citation type="submission" date="2021-06" db="EMBL/GenBank/DDBJ databases">
        <authorList>
            <person name="Hodson N. C."/>
            <person name="Mongue J. A."/>
            <person name="Jaron S. K."/>
        </authorList>
    </citation>
    <scope>NUCLEOTIDE SEQUENCE</scope>
</reference>
<dbReference type="GO" id="GO:0005385">
    <property type="term" value="F:zinc ion transmembrane transporter activity"/>
    <property type="evidence" value="ECO:0007669"/>
    <property type="project" value="TreeGrafter"/>
</dbReference>
<keyword evidence="3 8" id="KW-0812">Transmembrane</keyword>
<feature type="transmembrane region" description="Helical" evidence="8">
    <location>
        <begin position="57"/>
        <end position="74"/>
    </location>
</feature>
<comment type="caution">
    <text evidence="9">The sequence shown here is derived from an EMBL/GenBank/DDBJ whole genome shotgun (WGS) entry which is preliminary data.</text>
</comment>
<evidence type="ECO:0000256" key="1">
    <source>
        <dbReference type="ARBA" id="ARBA00004141"/>
    </source>
</evidence>
<keyword evidence="2" id="KW-0813">Transport</keyword>
<dbReference type="GO" id="GO:0016020">
    <property type="term" value="C:membrane"/>
    <property type="evidence" value="ECO:0007669"/>
    <property type="project" value="UniProtKB-SubCell"/>
</dbReference>
<feature type="region of interest" description="Disordered" evidence="7">
    <location>
        <begin position="235"/>
        <end position="259"/>
    </location>
</feature>
<dbReference type="InterPro" id="IPR003689">
    <property type="entry name" value="ZIP"/>
</dbReference>
<feature type="compositionally biased region" description="Basic and acidic residues" evidence="7">
    <location>
        <begin position="327"/>
        <end position="338"/>
    </location>
</feature>
<evidence type="ECO:0000313" key="10">
    <source>
        <dbReference type="Proteomes" id="UP000708208"/>
    </source>
</evidence>
<evidence type="ECO:0000256" key="6">
    <source>
        <dbReference type="ARBA" id="ARBA00038485"/>
    </source>
</evidence>
<evidence type="ECO:0000256" key="5">
    <source>
        <dbReference type="ARBA" id="ARBA00023136"/>
    </source>
</evidence>
<dbReference type="EMBL" id="CAJVCH010571320">
    <property type="protein sequence ID" value="CAG7837201.1"/>
    <property type="molecule type" value="Genomic_DNA"/>
</dbReference>
<evidence type="ECO:0000256" key="2">
    <source>
        <dbReference type="ARBA" id="ARBA00022448"/>
    </source>
</evidence>
<feature type="transmembrane region" description="Helical" evidence="8">
    <location>
        <begin position="171"/>
        <end position="195"/>
    </location>
</feature>
<keyword evidence="4 8" id="KW-1133">Transmembrane helix</keyword>
<comment type="similarity">
    <text evidence="6">Belongs to the ZIP transporter (TC 2.A.5) family. KE4/Catsup subfamily.</text>
</comment>
<comment type="subcellular location">
    <subcellularLocation>
        <location evidence="1">Membrane</location>
        <topology evidence="1">Multi-pass membrane protein</topology>
    </subcellularLocation>
</comment>
<dbReference type="AlphaFoldDB" id="A0A8J2MCW2"/>
<dbReference type="OrthoDB" id="200954at2759"/>
<feature type="region of interest" description="Disordered" evidence="7">
    <location>
        <begin position="85"/>
        <end position="138"/>
    </location>
</feature>
<dbReference type="PANTHER" id="PTHR16950:SF25">
    <property type="entry name" value="ZINC TRANSPORTER SLC39A7"/>
    <property type="match status" value="1"/>
</dbReference>
<evidence type="ECO:0000256" key="3">
    <source>
        <dbReference type="ARBA" id="ARBA00022692"/>
    </source>
</evidence>
<protein>
    <submittedName>
        <fullName evidence="9">Uncharacterized protein</fullName>
    </submittedName>
</protein>
<feature type="transmembrane region" description="Helical" evidence="8">
    <location>
        <begin position="207"/>
        <end position="225"/>
    </location>
</feature>
<feature type="transmembrane region" description="Helical" evidence="8">
    <location>
        <begin position="420"/>
        <end position="440"/>
    </location>
</feature>
<evidence type="ECO:0000256" key="4">
    <source>
        <dbReference type="ARBA" id="ARBA00022989"/>
    </source>
</evidence>
<sequence>MGRLLIILRIVTRYTYHCRILILQVSILKYNIMDVAKSKADLDKENRRLEDSSKRTFRQFLYVVVTALLFLWVLQSQIVPVSSSASHAHAHNHDHGHDHGHAHGGHDHGHAHGGHDHGHAHEHEDHGHAHGHEEPPSFKYSKQANEQFKAKEIPKATTPPPPPVVERNPNLWLEAISSTLLISVAPFAILFWIPLDNSKEKEAFLKVLLSFASGGLLGDAFLHLIPHAILAVGSNDGHGHSHSHGHSHGHEEKQKYSEDELSEFHGHDLSVGIWVLVGIVTFLVVEKLIRIAKGGHFHSHSHSSPAVEASKSGTDKKKKTSPKPKGAGKDSPDSKADTNEDSPAVAVAPEGDGDIKVAGYLNLAADFTHNFTDGLAIGASYLAGRNVGIITTVTVLLHEIPHEIGDFAILIQSGCNKRKAIFLQLTTAVGAVSGTIVSLLAEGVGDAATSWILPFTAGGFIYIATVSVIPELLHNSTFKQSLKEIIALLAGVYMMVLIANFQPPPPCIYMYEKC</sequence>
<feature type="transmembrane region" description="Helical" evidence="8">
    <location>
        <begin position="485"/>
        <end position="502"/>
    </location>
</feature>
<feature type="compositionally biased region" description="Basic and acidic residues" evidence="7">
    <location>
        <begin position="91"/>
        <end position="136"/>
    </location>
</feature>
<dbReference type="Proteomes" id="UP000708208">
    <property type="component" value="Unassembled WGS sequence"/>
</dbReference>
<proteinExistence type="inferred from homology"/>
<evidence type="ECO:0000256" key="7">
    <source>
        <dbReference type="SAM" id="MobiDB-lite"/>
    </source>
</evidence>
<keyword evidence="10" id="KW-1185">Reference proteome</keyword>
<feature type="transmembrane region" description="Helical" evidence="8">
    <location>
        <begin position="271"/>
        <end position="289"/>
    </location>
</feature>
<evidence type="ECO:0000256" key="8">
    <source>
        <dbReference type="SAM" id="Phobius"/>
    </source>
</evidence>
<keyword evidence="5 8" id="KW-0472">Membrane</keyword>
<feature type="region of interest" description="Disordered" evidence="7">
    <location>
        <begin position="296"/>
        <end position="350"/>
    </location>
</feature>
<dbReference type="Pfam" id="PF02535">
    <property type="entry name" value="Zip"/>
    <property type="match status" value="1"/>
</dbReference>
<accession>A0A8J2MCW2</accession>
<dbReference type="PANTHER" id="PTHR16950">
    <property type="entry name" value="ZINC TRANSPORTER SLC39A7 HISTIDINE-RICH MEMBRANE PROTEIN KE4"/>
    <property type="match status" value="1"/>
</dbReference>
<evidence type="ECO:0000313" key="9">
    <source>
        <dbReference type="EMBL" id="CAG7837201.1"/>
    </source>
</evidence>